<dbReference type="SUPFAM" id="SSF52540">
    <property type="entry name" value="P-loop containing nucleoside triphosphate hydrolases"/>
    <property type="match status" value="1"/>
</dbReference>
<evidence type="ECO:0000256" key="2">
    <source>
        <dbReference type="ARBA" id="ARBA00022448"/>
    </source>
</evidence>
<protein>
    <submittedName>
        <fullName evidence="8">ABC transporter ATP-binding protein</fullName>
    </submittedName>
</protein>
<evidence type="ECO:0000313" key="9">
    <source>
        <dbReference type="Proteomes" id="UP000318405"/>
    </source>
</evidence>
<dbReference type="Proteomes" id="UP000318405">
    <property type="component" value="Unassembled WGS sequence"/>
</dbReference>
<name>A0A556A5Z2_9BURK</name>
<dbReference type="InterPro" id="IPR027417">
    <property type="entry name" value="P-loop_NTPase"/>
</dbReference>
<gene>
    <name evidence="8" type="ORF">FOZ76_27135</name>
</gene>
<keyword evidence="4" id="KW-0547">Nucleotide-binding</keyword>
<keyword evidence="2" id="KW-0813">Transport</keyword>
<dbReference type="Gene3D" id="3.40.50.300">
    <property type="entry name" value="P-loop containing nucleotide triphosphate hydrolases"/>
    <property type="match status" value="1"/>
</dbReference>
<evidence type="ECO:0000256" key="4">
    <source>
        <dbReference type="ARBA" id="ARBA00022741"/>
    </source>
</evidence>
<dbReference type="PANTHER" id="PTHR43820">
    <property type="entry name" value="HIGH-AFFINITY BRANCHED-CHAIN AMINO ACID TRANSPORT ATP-BINDING PROTEIN LIVF"/>
    <property type="match status" value="1"/>
</dbReference>
<evidence type="ECO:0000256" key="6">
    <source>
        <dbReference type="ARBA" id="ARBA00022970"/>
    </source>
</evidence>
<feature type="domain" description="ABC transporter" evidence="7">
    <location>
        <begin position="18"/>
        <end position="249"/>
    </location>
</feature>
<dbReference type="SMART" id="SM00382">
    <property type="entry name" value="AAA"/>
    <property type="match status" value="1"/>
</dbReference>
<dbReference type="PROSITE" id="PS00211">
    <property type="entry name" value="ABC_TRANSPORTER_1"/>
    <property type="match status" value="1"/>
</dbReference>
<comment type="similarity">
    <text evidence="1">Belongs to the ABC transporter superfamily.</text>
</comment>
<dbReference type="InterPro" id="IPR003593">
    <property type="entry name" value="AAA+_ATPase"/>
</dbReference>
<dbReference type="InterPro" id="IPR003439">
    <property type="entry name" value="ABC_transporter-like_ATP-bd"/>
</dbReference>
<dbReference type="InterPro" id="IPR017871">
    <property type="entry name" value="ABC_transporter-like_CS"/>
</dbReference>
<dbReference type="InterPro" id="IPR052156">
    <property type="entry name" value="BCAA_Transport_ATP-bd_LivF"/>
</dbReference>
<keyword evidence="9" id="KW-1185">Reference proteome</keyword>
<keyword evidence="5 8" id="KW-0067">ATP-binding</keyword>
<dbReference type="EMBL" id="VLTJ01000046">
    <property type="protein sequence ID" value="TSH88305.1"/>
    <property type="molecule type" value="Genomic_DNA"/>
</dbReference>
<reference evidence="8 9" key="1">
    <citation type="submission" date="2019-07" db="EMBL/GenBank/DDBJ databases">
        <title>Qingshengfaniella alkalisoli gen. nov., sp. nov., isolated from saline soil.</title>
        <authorList>
            <person name="Xu L."/>
            <person name="Huang X.-X."/>
            <person name="Sun J.-Q."/>
        </authorList>
    </citation>
    <scope>NUCLEOTIDE SEQUENCE [LARGE SCALE GENOMIC DNA]</scope>
    <source>
        <strain evidence="8 9">DSM 27279</strain>
    </source>
</reference>
<evidence type="ECO:0000313" key="8">
    <source>
        <dbReference type="EMBL" id="TSH88305.1"/>
    </source>
</evidence>
<accession>A0A556A5Z2</accession>
<dbReference type="Pfam" id="PF00005">
    <property type="entry name" value="ABC_tran"/>
    <property type="match status" value="1"/>
</dbReference>
<proteinExistence type="inferred from homology"/>
<dbReference type="AlphaFoldDB" id="A0A556A5Z2"/>
<comment type="caution">
    <text evidence="8">The sequence shown here is derived from an EMBL/GenBank/DDBJ whole genome shotgun (WGS) entry which is preliminary data.</text>
</comment>
<organism evidence="8 9">
    <name type="scientific">Verticiella sediminum</name>
    <dbReference type="NCBI Taxonomy" id="1247510"/>
    <lineage>
        <taxon>Bacteria</taxon>
        <taxon>Pseudomonadati</taxon>
        <taxon>Pseudomonadota</taxon>
        <taxon>Betaproteobacteria</taxon>
        <taxon>Burkholderiales</taxon>
        <taxon>Alcaligenaceae</taxon>
        <taxon>Verticiella</taxon>
    </lineage>
</organism>
<dbReference type="GO" id="GO:0015658">
    <property type="term" value="F:branched-chain amino acid transmembrane transporter activity"/>
    <property type="evidence" value="ECO:0007669"/>
    <property type="project" value="TreeGrafter"/>
</dbReference>
<evidence type="ECO:0000256" key="1">
    <source>
        <dbReference type="ARBA" id="ARBA00005417"/>
    </source>
</evidence>
<dbReference type="PROSITE" id="PS50893">
    <property type="entry name" value="ABC_TRANSPORTER_2"/>
    <property type="match status" value="1"/>
</dbReference>
<keyword evidence="6" id="KW-0029">Amino-acid transport</keyword>
<dbReference type="PANTHER" id="PTHR43820:SF4">
    <property type="entry name" value="HIGH-AFFINITY BRANCHED-CHAIN AMINO ACID TRANSPORT ATP-BINDING PROTEIN LIVF"/>
    <property type="match status" value="1"/>
</dbReference>
<dbReference type="GO" id="GO:0016887">
    <property type="term" value="F:ATP hydrolysis activity"/>
    <property type="evidence" value="ECO:0007669"/>
    <property type="project" value="InterPro"/>
</dbReference>
<evidence type="ECO:0000256" key="3">
    <source>
        <dbReference type="ARBA" id="ARBA00022475"/>
    </source>
</evidence>
<keyword evidence="3" id="KW-0472">Membrane</keyword>
<evidence type="ECO:0000256" key="5">
    <source>
        <dbReference type="ARBA" id="ARBA00022840"/>
    </source>
</evidence>
<dbReference type="OrthoDB" id="8689038at2"/>
<dbReference type="GO" id="GO:0005524">
    <property type="term" value="F:ATP binding"/>
    <property type="evidence" value="ECO:0007669"/>
    <property type="project" value="UniProtKB-KW"/>
</dbReference>
<sequence length="249" mass="26289">MPNAAALAAQPGTANAVVSLRNVHAGYGGGAVLRGVDLELKAGDVLAVLGRNGAGKTTLLNALFNLGPDVHGDILVHGRRVNGWPTHRIARAGLALVPQGRGVFASLAVQENLRLATLTPRSRRLWSLDDVYALFPRLHERRNAASGMLSGGERQMLAVGRALLTQAEVIALDEPSEGLAPMLVQSVLAPALRTLAERGTTLLLVEQNLGLALDVATHTVVLAQGRVAYAGAPERLRRDHDAVHRLLGI</sequence>
<evidence type="ECO:0000259" key="7">
    <source>
        <dbReference type="PROSITE" id="PS50893"/>
    </source>
</evidence>
<dbReference type="GO" id="GO:0015807">
    <property type="term" value="P:L-amino acid transport"/>
    <property type="evidence" value="ECO:0007669"/>
    <property type="project" value="TreeGrafter"/>
</dbReference>
<keyword evidence="3" id="KW-1003">Cell membrane</keyword>
<dbReference type="CDD" id="cd03224">
    <property type="entry name" value="ABC_TM1139_LivF_branched"/>
    <property type="match status" value="1"/>
</dbReference>